<protein>
    <submittedName>
        <fullName evidence="1">23S rRNA (Adenine(2030)-N(6))-methyltransferase RlmJ</fullName>
    </submittedName>
</protein>
<dbReference type="SUPFAM" id="SSF53335">
    <property type="entry name" value="S-adenosyl-L-methionine-dependent methyltransferases"/>
    <property type="match status" value="1"/>
</dbReference>
<dbReference type="EMBL" id="JADIMS010000018">
    <property type="protein sequence ID" value="MBO8449707.1"/>
    <property type="molecule type" value="Genomic_DNA"/>
</dbReference>
<reference evidence="1" key="1">
    <citation type="submission" date="2020-10" db="EMBL/GenBank/DDBJ databases">
        <authorList>
            <person name="Gilroy R."/>
        </authorList>
    </citation>
    <scope>NUCLEOTIDE SEQUENCE</scope>
    <source>
        <strain evidence="1">B3-4054</strain>
    </source>
</reference>
<dbReference type="Pfam" id="PF04378">
    <property type="entry name" value="RsmJ"/>
    <property type="match status" value="1"/>
</dbReference>
<evidence type="ECO:0000313" key="2">
    <source>
        <dbReference type="Proteomes" id="UP000823616"/>
    </source>
</evidence>
<sequence length="249" mass="27540">AGAGRYRLDSSWSMQTGEAAEGIFRLLSHLEQDGASSAGIPEAVAVYAGLCRDCRSGGWYPGSPEIARRLSRPGDGLVLCELHPSEIGELRKNMHAAAREEKPAGRVHVHYRDGFEALGALLPPRSGPRRGLALLDPSYELPEDYRHLADAVLHAVPRWTTGCFLAWYPLVERRSRPLMQMKDRLAEGLAAQLSPADGGDPFFFLEMEFPAAETDAGMYGCGMLAVRPPWRFRQEAEKIRTCLLRLLQP</sequence>
<dbReference type="InterPro" id="IPR029063">
    <property type="entry name" value="SAM-dependent_MTases_sf"/>
</dbReference>
<dbReference type="GO" id="GO:0005829">
    <property type="term" value="C:cytosol"/>
    <property type="evidence" value="ECO:0007669"/>
    <property type="project" value="TreeGrafter"/>
</dbReference>
<dbReference type="Gene3D" id="3.40.50.150">
    <property type="entry name" value="Vaccinia Virus protein VP39"/>
    <property type="match status" value="1"/>
</dbReference>
<gene>
    <name evidence="1" type="ORF">IAA96_01220</name>
</gene>
<name>A0A9D9EM62_9SPIR</name>
<accession>A0A9D9EM62</accession>
<evidence type="ECO:0000313" key="1">
    <source>
        <dbReference type="EMBL" id="MBO8449707.1"/>
    </source>
</evidence>
<proteinExistence type="predicted"/>
<dbReference type="PANTHER" id="PTHR37426">
    <property type="entry name" value="RIBOSOMAL RNA LARGE SUBUNIT METHYLTRANSFERASE J"/>
    <property type="match status" value="1"/>
</dbReference>
<dbReference type="PANTHER" id="PTHR37426:SF1">
    <property type="entry name" value="RIBOSOMAL RNA LARGE SUBUNIT METHYLTRANSFERASE J"/>
    <property type="match status" value="1"/>
</dbReference>
<feature type="non-terminal residue" evidence="1">
    <location>
        <position position="1"/>
    </location>
</feature>
<dbReference type="GO" id="GO:0036307">
    <property type="term" value="F:23S rRNA (adenine(2030)-N(6))-methyltransferase activity"/>
    <property type="evidence" value="ECO:0007669"/>
    <property type="project" value="TreeGrafter"/>
</dbReference>
<organism evidence="1 2">
    <name type="scientific">Candidatus Avitreponema avistercoris</name>
    <dbReference type="NCBI Taxonomy" id="2840705"/>
    <lineage>
        <taxon>Bacteria</taxon>
        <taxon>Pseudomonadati</taxon>
        <taxon>Spirochaetota</taxon>
        <taxon>Spirochaetia</taxon>
        <taxon>Spirochaetales</taxon>
        <taxon>Candidatus Avitreponema</taxon>
    </lineage>
</organism>
<dbReference type="InterPro" id="IPR007473">
    <property type="entry name" value="RlmJ"/>
</dbReference>
<dbReference type="GO" id="GO:0070475">
    <property type="term" value="P:rRNA base methylation"/>
    <property type="evidence" value="ECO:0007669"/>
    <property type="project" value="InterPro"/>
</dbReference>
<reference evidence="1" key="2">
    <citation type="journal article" date="2021" name="PeerJ">
        <title>Extensive microbial diversity within the chicken gut microbiome revealed by metagenomics and culture.</title>
        <authorList>
            <person name="Gilroy R."/>
            <person name="Ravi A."/>
            <person name="Getino M."/>
            <person name="Pursley I."/>
            <person name="Horton D.L."/>
            <person name="Alikhan N.F."/>
            <person name="Baker D."/>
            <person name="Gharbi K."/>
            <person name="Hall N."/>
            <person name="Watson M."/>
            <person name="Adriaenssens E.M."/>
            <person name="Foster-Nyarko E."/>
            <person name="Jarju S."/>
            <person name="Secka A."/>
            <person name="Antonio M."/>
            <person name="Oren A."/>
            <person name="Chaudhuri R.R."/>
            <person name="La Ragione R."/>
            <person name="Hildebrand F."/>
            <person name="Pallen M.J."/>
        </authorList>
    </citation>
    <scope>NUCLEOTIDE SEQUENCE</scope>
    <source>
        <strain evidence="1">B3-4054</strain>
    </source>
</reference>
<dbReference type="AlphaFoldDB" id="A0A9D9EM62"/>
<comment type="caution">
    <text evidence="1">The sequence shown here is derived from an EMBL/GenBank/DDBJ whole genome shotgun (WGS) entry which is preliminary data.</text>
</comment>
<dbReference type="Proteomes" id="UP000823616">
    <property type="component" value="Unassembled WGS sequence"/>
</dbReference>